<feature type="region of interest" description="Disordered" evidence="1">
    <location>
        <begin position="541"/>
        <end position="572"/>
    </location>
</feature>
<dbReference type="OMA" id="REWRHIC"/>
<gene>
    <name evidence="3" type="ORF">CC1G_12403</name>
</gene>
<accession>A8P359</accession>
<sequence>MPRKRKAAVSSVDIEEFAPWTPVADGPRVEEHATIELTKTGEAQCSSSFITIPPSPVKPGAVGGGVPDFDHVGLADFFSSTLEADEPDEDSDDDTVPLEDSGRAKKTRHFASDHPFLGFVDQVDTILDELLRRDGLGDHSARCDTCCMEFTDDNRGFRCRDCFMPELLCRDCLVEAHVTIPFHSPEEWNGSFFEKTSLKRLGSRIQLGHALHAHCPSPARAFNDDFVVVASDGIHSAGLDFCGCTGAPSHFVQLLRAGLFPATTLDPKTAATFDVLRTFQMLSFTSKISAFEFYNALSRRSDNTGTEKVPDRYNAFLRMVHVFRHVRLLKRSGRGHDPTGSWGTLPGECAVLCPACPYPGINLPKGWEKTSKEERYIYQLFLALDANFRLRRKDVSSDEKDPGLNKGYSYIVDETQFKTHLRAFGGAFDDDKSSCNNHDAIKSASSRGGKGTAATGMGTAQCSRHDMSRPLGLGDLQKGERYVNMDYFFLSTLLFPAPPNLSDTVFTFLIPKFHLPAHISACQSSFSFNFTLGVGRTDGEAPERTWAGSNDLASSTQEMGPGSRRDSIDDAHGDRNWHKSVKIVQTLMERAEEALEKRTEKVQAFRDFSAALEANSVELWTDMVRAWEANPSQPNPYASSKSHMTPNAVRLKLAEEEEAALKEGKSVSAHAVVTPSEFIVQGLDLEAAQERLNLDADMLGPHSTDRQRTRVLERSNSIRRRIDAWTNLQTFFMPAVAARRESSSGPAEETGKYSLFLPSSVCGSISVDPRLLDCEQRLRVAQAEAALHDLRVGEGG</sequence>
<dbReference type="InterPro" id="IPR040521">
    <property type="entry name" value="KDZ"/>
</dbReference>
<feature type="compositionally biased region" description="Acidic residues" evidence="1">
    <location>
        <begin position="83"/>
        <end position="97"/>
    </location>
</feature>
<feature type="domain" description="CxC2-like cysteine cluster KDZ transposase-associated" evidence="2">
    <location>
        <begin position="198"/>
        <end position="305"/>
    </location>
</feature>
<dbReference type="STRING" id="240176.A8P359"/>
<dbReference type="OrthoDB" id="2682806at2759"/>
<dbReference type="Pfam" id="PF18803">
    <property type="entry name" value="CxC2"/>
    <property type="match status" value="1"/>
</dbReference>
<name>A8P359_COPC7</name>
<organism evidence="3 4">
    <name type="scientific">Coprinopsis cinerea (strain Okayama-7 / 130 / ATCC MYA-4618 / FGSC 9003)</name>
    <name type="common">Inky cap fungus</name>
    <name type="synonym">Hormographiella aspergillata</name>
    <dbReference type="NCBI Taxonomy" id="240176"/>
    <lineage>
        <taxon>Eukaryota</taxon>
        <taxon>Fungi</taxon>
        <taxon>Dikarya</taxon>
        <taxon>Basidiomycota</taxon>
        <taxon>Agaricomycotina</taxon>
        <taxon>Agaricomycetes</taxon>
        <taxon>Agaricomycetidae</taxon>
        <taxon>Agaricales</taxon>
        <taxon>Agaricineae</taxon>
        <taxon>Psathyrellaceae</taxon>
        <taxon>Coprinopsis</taxon>
    </lineage>
</organism>
<dbReference type="HOGENOM" id="CLU_003703_13_0_1"/>
<dbReference type="KEGG" id="cci:CC1G_12403"/>
<reference evidence="3 4" key="1">
    <citation type="journal article" date="2010" name="Proc. Natl. Acad. Sci. U.S.A.">
        <title>Insights into evolution of multicellular fungi from the assembled chromosomes of the mushroom Coprinopsis cinerea (Coprinus cinereus).</title>
        <authorList>
            <person name="Stajich J.E."/>
            <person name="Wilke S.K."/>
            <person name="Ahren D."/>
            <person name="Au C.H."/>
            <person name="Birren B.W."/>
            <person name="Borodovsky M."/>
            <person name="Burns C."/>
            <person name="Canback B."/>
            <person name="Casselton L.A."/>
            <person name="Cheng C.K."/>
            <person name="Deng J."/>
            <person name="Dietrich F.S."/>
            <person name="Fargo D.C."/>
            <person name="Farman M.L."/>
            <person name="Gathman A.C."/>
            <person name="Goldberg J."/>
            <person name="Guigo R."/>
            <person name="Hoegger P.J."/>
            <person name="Hooker J.B."/>
            <person name="Huggins A."/>
            <person name="James T.Y."/>
            <person name="Kamada T."/>
            <person name="Kilaru S."/>
            <person name="Kodira C."/>
            <person name="Kues U."/>
            <person name="Kupfer D."/>
            <person name="Kwan H.S."/>
            <person name="Lomsadze A."/>
            <person name="Li W."/>
            <person name="Lilly W.W."/>
            <person name="Ma L.J."/>
            <person name="Mackey A.J."/>
            <person name="Manning G."/>
            <person name="Martin F."/>
            <person name="Muraguchi H."/>
            <person name="Natvig D.O."/>
            <person name="Palmerini H."/>
            <person name="Ramesh M.A."/>
            <person name="Rehmeyer C.J."/>
            <person name="Roe B.A."/>
            <person name="Shenoy N."/>
            <person name="Stanke M."/>
            <person name="Ter-Hovhannisyan V."/>
            <person name="Tunlid A."/>
            <person name="Velagapudi R."/>
            <person name="Vision T.J."/>
            <person name="Zeng Q."/>
            <person name="Zolan M.E."/>
            <person name="Pukkila P.J."/>
        </authorList>
    </citation>
    <scope>NUCLEOTIDE SEQUENCE [LARGE SCALE GENOMIC DNA]</scope>
    <source>
        <strain evidence="4">Okayama-7 / 130 / ATCC MYA-4618 / FGSC 9003</strain>
    </source>
</reference>
<dbReference type="VEuPathDB" id="FungiDB:CC1G_12403"/>
<dbReference type="AlphaFoldDB" id="A8P359"/>
<feature type="compositionally biased region" description="Basic and acidic residues" evidence="1">
    <location>
        <begin position="563"/>
        <end position="572"/>
    </location>
</feature>
<dbReference type="GeneID" id="6015068"/>
<proteinExistence type="predicted"/>
<feature type="region of interest" description="Disordered" evidence="1">
    <location>
        <begin position="81"/>
        <end position="103"/>
    </location>
</feature>
<dbReference type="eggNOG" id="ENOG502SIXA">
    <property type="taxonomic scope" value="Eukaryota"/>
</dbReference>
<comment type="caution">
    <text evidence="3">The sequence shown here is derived from an EMBL/GenBank/DDBJ whole genome shotgun (WGS) entry which is preliminary data.</text>
</comment>
<dbReference type="RefSeq" id="XP_001838479.2">
    <property type="nucleotide sequence ID" value="XM_001838427.2"/>
</dbReference>
<dbReference type="Proteomes" id="UP000001861">
    <property type="component" value="Unassembled WGS sequence"/>
</dbReference>
<dbReference type="PANTHER" id="PTHR33096:SF1">
    <property type="entry name" value="CXC1-LIKE CYSTEINE CLUSTER ASSOCIATED WITH KDZ TRANSPOSASES DOMAIN-CONTAINING PROTEIN"/>
    <property type="match status" value="1"/>
</dbReference>
<feature type="region of interest" description="Disordered" evidence="1">
    <location>
        <begin position="443"/>
        <end position="464"/>
    </location>
</feature>
<evidence type="ECO:0000313" key="4">
    <source>
        <dbReference type="Proteomes" id="UP000001861"/>
    </source>
</evidence>
<dbReference type="InParanoid" id="A8P359"/>
<protein>
    <recommendedName>
        <fullName evidence="2">CxC2-like cysteine cluster KDZ transposase-associated domain-containing protein</fullName>
    </recommendedName>
</protein>
<dbReference type="EMBL" id="AACS02000004">
    <property type="protein sequence ID" value="EAU83342.2"/>
    <property type="molecule type" value="Genomic_DNA"/>
</dbReference>
<evidence type="ECO:0000259" key="2">
    <source>
        <dbReference type="Pfam" id="PF18803"/>
    </source>
</evidence>
<feature type="compositionally biased region" description="Polar residues" evidence="1">
    <location>
        <begin position="547"/>
        <end position="558"/>
    </location>
</feature>
<dbReference type="PANTHER" id="PTHR33096">
    <property type="entry name" value="CXC2 DOMAIN-CONTAINING PROTEIN"/>
    <property type="match status" value="1"/>
</dbReference>
<evidence type="ECO:0000313" key="3">
    <source>
        <dbReference type="EMBL" id="EAU83342.2"/>
    </source>
</evidence>
<dbReference type="InterPro" id="IPR041457">
    <property type="entry name" value="CxC2_KDZ-assoc"/>
</dbReference>
<dbReference type="Pfam" id="PF18758">
    <property type="entry name" value="KDZ"/>
    <property type="match status" value="2"/>
</dbReference>
<evidence type="ECO:0000256" key="1">
    <source>
        <dbReference type="SAM" id="MobiDB-lite"/>
    </source>
</evidence>
<keyword evidence="4" id="KW-1185">Reference proteome</keyword>